<gene>
    <name evidence="1" type="ORF">GCM10009788_03550</name>
</gene>
<evidence type="ECO:0008006" key="3">
    <source>
        <dbReference type="Google" id="ProtNLM"/>
    </source>
</evidence>
<accession>A0ABN1ZSU3</accession>
<proteinExistence type="predicted"/>
<evidence type="ECO:0000313" key="2">
    <source>
        <dbReference type="Proteomes" id="UP001500842"/>
    </source>
</evidence>
<protein>
    <recommendedName>
        <fullName evidence="3">GNAT family N-acetyltransferase</fullName>
    </recommendedName>
</protein>
<reference evidence="1 2" key="1">
    <citation type="journal article" date="2019" name="Int. J. Syst. Evol. Microbiol.">
        <title>The Global Catalogue of Microorganisms (GCM) 10K type strain sequencing project: providing services to taxonomists for standard genome sequencing and annotation.</title>
        <authorList>
            <consortium name="The Broad Institute Genomics Platform"/>
            <consortium name="The Broad Institute Genome Sequencing Center for Infectious Disease"/>
            <person name="Wu L."/>
            <person name="Ma J."/>
        </authorList>
    </citation>
    <scope>NUCLEOTIDE SEQUENCE [LARGE SCALE GENOMIC DNA]</scope>
    <source>
        <strain evidence="1 2">JCM 14942</strain>
    </source>
</reference>
<name>A0ABN1ZSU3_9ACTN</name>
<comment type="caution">
    <text evidence="1">The sequence shown here is derived from an EMBL/GenBank/DDBJ whole genome shotgun (WGS) entry which is preliminary data.</text>
</comment>
<dbReference type="EMBL" id="BAAAOR010000003">
    <property type="protein sequence ID" value="GAA1503646.1"/>
    <property type="molecule type" value="Genomic_DNA"/>
</dbReference>
<sequence>MGRRTKAAATCGRFVSVGPARDRDVAVAFYRRQGFEPDGAVRVEPEGRELRMVRPRPATA</sequence>
<dbReference type="RefSeq" id="WP_141006081.1">
    <property type="nucleotide sequence ID" value="NZ_BAAAOR010000003.1"/>
</dbReference>
<evidence type="ECO:0000313" key="1">
    <source>
        <dbReference type="EMBL" id="GAA1503646.1"/>
    </source>
</evidence>
<organism evidence="1 2">
    <name type="scientific">Nocardioides humi</name>
    <dbReference type="NCBI Taxonomy" id="449461"/>
    <lineage>
        <taxon>Bacteria</taxon>
        <taxon>Bacillati</taxon>
        <taxon>Actinomycetota</taxon>
        <taxon>Actinomycetes</taxon>
        <taxon>Propionibacteriales</taxon>
        <taxon>Nocardioidaceae</taxon>
        <taxon>Nocardioides</taxon>
    </lineage>
</organism>
<keyword evidence="2" id="KW-1185">Reference proteome</keyword>
<dbReference type="Proteomes" id="UP001500842">
    <property type="component" value="Unassembled WGS sequence"/>
</dbReference>